<dbReference type="AlphaFoldDB" id="A0A841QWW7"/>
<comment type="catalytic activity">
    <reaction evidence="7">
        <text>diphosphate + H2O = 2 phosphate + H(+)</text>
        <dbReference type="Rhea" id="RHEA:24576"/>
        <dbReference type="ChEBI" id="CHEBI:15377"/>
        <dbReference type="ChEBI" id="CHEBI:15378"/>
        <dbReference type="ChEBI" id="CHEBI:33019"/>
        <dbReference type="ChEBI" id="CHEBI:43474"/>
        <dbReference type="EC" id="3.6.1.1"/>
    </reaction>
</comment>
<evidence type="ECO:0000256" key="6">
    <source>
        <dbReference type="ARBA" id="ARBA00032535"/>
    </source>
</evidence>
<keyword evidence="4 9" id="KW-0378">Hydrolase</keyword>
<organism evidence="9 10">
    <name type="scientific">Negativicoccus succinicivorans</name>
    <dbReference type="NCBI Taxonomy" id="620903"/>
    <lineage>
        <taxon>Bacteria</taxon>
        <taxon>Bacillati</taxon>
        <taxon>Bacillota</taxon>
        <taxon>Negativicutes</taxon>
        <taxon>Veillonellales</taxon>
        <taxon>Veillonellaceae</taxon>
        <taxon>Negativicoccus</taxon>
    </lineage>
</organism>
<dbReference type="Pfam" id="PF01368">
    <property type="entry name" value="DHH"/>
    <property type="match status" value="1"/>
</dbReference>
<proteinExistence type="predicted"/>
<evidence type="ECO:0000256" key="7">
    <source>
        <dbReference type="ARBA" id="ARBA00047820"/>
    </source>
</evidence>
<dbReference type="OrthoDB" id="9766150at2"/>
<dbReference type="Proteomes" id="UP000591941">
    <property type="component" value="Unassembled WGS sequence"/>
</dbReference>
<dbReference type="Pfam" id="PF02833">
    <property type="entry name" value="DHHA2"/>
    <property type="match status" value="1"/>
</dbReference>
<evidence type="ECO:0000256" key="3">
    <source>
        <dbReference type="ARBA" id="ARBA00022723"/>
    </source>
</evidence>
<dbReference type="InterPro" id="IPR004097">
    <property type="entry name" value="DHHA2"/>
</dbReference>
<reference evidence="9 10" key="1">
    <citation type="submission" date="2020-08" db="EMBL/GenBank/DDBJ databases">
        <title>Genomic Encyclopedia of Type Strains, Phase IV (KMG-IV): sequencing the most valuable type-strain genomes for metagenomic binning, comparative biology and taxonomic classification.</title>
        <authorList>
            <person name="Goeker M."/>
        </authorList>
    </citation>
    <scope>NUCLEOTIDE SEQUENCE [LARGE SCALE GENOMIC DNA]</scope>
    <source>
        <strain evidence="9 10">DSM 21255</strain>
    </source>
</reference>
<dbReference type="PANTHER" id="PTHR12112">
    <property type="entry name" value="BNIP - RELATED"/>
    <property type="match status" value="1"/>
</dbReference>
<dbReference type="InterPro" id="IPR038763">
    <property type="entry name" value="DHH_sf"/>
</dbReference>
<dbReference type="InterPro" id="IPR001667">
    <property type="entry name" value="DDH_dom"/>
</dbReference>
<gene>
    <name evidence="9" type="ORF">HNR45_000066</name>
</gene>
<dbReference type="GO" id="GO:0004427">
    <property type="term" value="F:inorganic diphosphate phosphatase activity"/>
    <property type="evidence" value="ECO:0007669"/>
    <property type="project" value="UniProtKB-EC"/>
</dbReference>
<feature type="domain" description="DHHA2" evidence="8">
    <location>
        <begin position="181"/>
        <end position="307"/>
    </location>
</feature>
<evidence type="ECO:0000256" key="4">
    <source>
        <dbReference type="ARBA" id="ARBA00022801"/>
    </source>
</evidence>
<dbReference type="InterPro" id="IPR038222">
    <property type="entry name" value="DHHA2_dom_sf"/>
</dbReference>
<evidence type="ECO:0000313" key="10">
    <source>
        <dbReference type="Proteomes" id="UP000591941"/>
    </source>
</evidence>
<evidence type="ECO:0000313" key="9">
    <source>
        <dbReference type="EMBL" id="MBB6477044.1"/>
    </source>
</evidence>
<name>A0A841QWW7_9FIRM</name>
<dbReference type="RefSeq" id="WP_159822096.1">
    <property type="nucleotide sequence ID" value="NZ_CABWNB010000001.1"/>
</dbReference>
<dbReference type="SMART" id="SM01131">
    <property type="entry name" value="DHHA2"/>
    <property type="match status" value="1"/>
</dbReference>
<keyword evidence="5" id="KW-0464">Manganese</keyword>
<keyword evidence="3" id="KW-0479">Metal-binding</keyword>
<dbReference type="NCBIfam" id="NF003877">
    <property type="entry name" value="PRK05427.1"/>
    <property type="match status" value="1"/>
</dbReference>
<dbReference type="Gene3D" id="3.90.1640.10">
    <property type="entry name" value="inorganic pyrophosphatase (n-terminal core)"/>
    <property type="match status" value="1"/>
</dbReference>
<evidence type="ECO:0000256" key="2">
    <source>
        <dbReference type="ARBA" id="ARBA00012146"/>
    </source>
</evidence>
<dbReference type="EC" id="3.6.1.1" evidence="2"/>
<evidence type="ECO:0000256" key="5">
    <source>
        <dbReference type="ARBA" id="ARBA00023211"/>
    </source>
</evidence>
<dbReference type="FunFam" id="3.90.1640.10:FF:000001">
    <property type="entry name" value="Probable manganese-dependent inorganic pyrophosphatase"/>
    <property type="match status" value="1"/>
</dbReference>
<dbReference type="Gene3D" id="3.10.310.20">
    <property type="entry name" value="DHHA2 domain"/>
    <property type="match status" value="1"/>
</dbReference>
<comment type="cofactor">
    <cofactor evidence="1">
        <name>Mn(2+)</name>
        <dbReference type="ChEBI" id="CHEBI:29035"/>
    </cofactor>
</comment>
<dbReference type="EMBL" id="JACHHI010000001">
    <property type="protein sequence ID" value="MBB6477044.1"/>
    <property type="molecule type" value="Genomic_DNA"/>
</dbReference>
<keyword evidence="10" id="KW-1185">Reference proteome</keyword>
<protein>
    <recommendedName>
        <fullName evidence="2">inorganic diphosphatase</fullName>
        <ecNumber evidence="2">3.6.1.1</ecNumber>
    </recommendedName>
    <alternativeName>
        <fullName evidence="6">Pyrophosphate phospho-hydrolase</fullName>
    </alternativeName>
</protein>
<dbReference type="GO" id="GO:0005737">
    <property type="term" value="C:cytoplasm"/>
    <property type="evidence" value="ECO:0007669"/>
    <property type="project" value="InterPro"/>
</dbReference>
<dbReference type="GO" id="GO:0046872">
    <property type="term" value="F:metal ion binding"/>
    <property type="evidence" value="ECO:0007669"/>
    <property type="project" value="UniProtKB-KW"/>
</dbReference>
<dbReference type="SUPFAM" id="SSF64182">
    <property type="entry name" value="DHH phosphoesterases"/>
    <property type="match status" value="1"/>
</dbReference>
<accession>A0A841QWW7</accession>
<sequence length="307" mass="33794">MAEMILVSGHKSPDTDTICSALVCAHWLRAQGKEAKAIRAGEINKETAFALNYFGSEAPELVTRVEAGQSMYLVDHNESKQAVDGMPDADVQGLIDHHRLGDFTTDQPILIRIEPVGCTGTILYSLYQQCDIEIPRQMAGLMLSAIISDTLLFRSPTCTERDRKAVQELAQIADVDYEKYGMDMLKAGADLSDKTAAELVLTDKKEFDGKKGTFSIAQLSVMDTQPILAQRDELLRLLEEDRAAHNYEASFLMVTDILEESTDLLYTSQVETAIEAAFQVKGNAQTLHLPGVMSRKKQVAPPLLGAL</sequence>
<evidence type="ECO:0000259" key="8">
    <source>
        <dbReference type="SMART" id="SM01131"/>
    </source>
</evidence>
<comment type="caution">
    <text evidence="9">The sequence shown here is derived from an EMBL/GenBank/DDBJ whole genome shotgun (WGS) entry which is preliminary data.</text>
</comment>
<dbReference type="GeneID" id="93485350"/>
<evidence type="ECO:0000256" key="1">
    <source>
        <dbReference type="ARBA" id="ARBA00001936"/>
    </source>
</evidence>
<dbReference type="PANTHER" id="PTHR12112:SF22">
    <property type="entry name" value="MANGANESE-DEPENDENT INORGANIC PYROPHOSPHATASE-RELATED"/>
    <property type="match status" value="1"/>
</dbReference>